<evidence type="ECO:0000313" key="1">
    <source>
        <dbReference type="EMBL" id="REE27802.1"/>
    </source>
</evidence>
<accession>A0A3D9N6P8</accession>
<comment type="caution">
    <text evidence="1">The sequence shown here is derived from an EMBL/GenBank/DDBJ whole genome shotgun (WGS) entry which is preliminary data.</text>
</comment>
<protein>
    <submittedName>
        <fullName evidence="1">Uncharacterized protein</fullName>
    </submittedName>
</protein>
<evidence type="ECO:0000313" key="2">
    <source>
        <dbReference type="Proteomes" id="UP000256919"/>
    </source>
</evidence>
<keyword evidence="2" id="KW-1185">Reference proteome</keyword>
<dbReference type="RefSeq" id="WP_115808136.1">
    <property type="nucleotide sequence ID" value="NZ_QREI01000001.1"/>
</dbReference>
<gene>
    <name evidence="1" type="ORF">DFQ09_101641</name>
</gene>
<dbReference type="Proteomes" id="UP000256919">
    <property type="component" value="Unassembled WGS sequence"/>
</dbReference>
<reference evidence="1 2" key="1">
    <citation type="submission" date="2018-07" db="EMBL/GenBank/DDBJ databases">
        <title>Genomic Encyclopedia of Type Strains, Phase III (KMG-III): the genomes of soil and plant-associated and newly described type strains.</title>
        <authorList>
            <person name="Whitman W."/>
        </authorList>
    </citation>
    <scope>NUCLEOTIDE SEQUENCE [LARGE SCALE GENOMIC DNA]</scope>
    <source>
        <strain evidence="1 2">CECT 7948</strain>
    </source>
</reference>
<organism evidence="1 2">
    <name type="scientific">Winogradskyella pacifica</name>
    <dbReference type="NCBI Taxonomy" id="664642"/>
    <lineage>
        <taxon>Bacteria</taxon>
        <taxon>Pseudomonadati</taxon>
        <taxon>Bacteroidota</taxon>
        <taxon>Flavobacteriia</taxon>
        <taxon>Flavobacteriales</taxon>
        <taxon>Flavobacteriaceae</taxon>
        <taxon>Winogradskyella</taxon>
    </lineage>
</organism>
<proteinExistence type="predicted"/>
<dbReference type="EMBL" id="QREI01000001">
    <property type="protein sequence ID" value="REE27802.1"/>
    <property type="molecule type" value="Genomic_DNA"/>
</dbReference>
<name>A0A3D9N6P8_9FLAO</name>
<dbReference type="AlphaFoldDB" id="A0A3D9N6P8"/>
<sequence length="69" mass="7784">MAVVMFVGSSLNLNATQNVIAQEDSASCFEQAHYFADWIGSMFEMNALDRLDLILDYTEQCENQNGFQP</sequence>